<feature type="compositionally biased region" description="Low complexity" evidence="1">
    <location>
        <begin position="90"/>
        <end position="102"/>
    </location>
</feature>
<evidence type="ECO:0000313" key="2">
    <source>
        <dbReference type="EMBL" id="TDR81442.1"/>
    </source>
</evidence>
<keyword evidence="3" id="KW-1185">Reference proteome</keyword>
<evidence type="ECO:0000313" key="3">
    <source>
        <dbReference type="Proteomes" id="UP000295611"/>
    </source>
</evidence>
<proteinExistence type="predicted"/>
<dbReference type="OrthoDB" id="8526020at2"/>
<sequence length="350" mass="38855">MKRTKRYTLALALLLSLLLHLAIMASGWLPSFAPLPDDKLDPISIKLTAMRLDNAPARSPTPSAPPPGRMRIAALPAKPRNVASPKTHSDASSAEARAAASAPTDQVATTPPDDASAPLAEGDDDNRLLPDHVLKRFPKAAELKYQVYYGALMAGIAVIDWQREGTHYTLESRIAPIIGPRLRYRSSGNIGRHGLQPSDYAAWRNEEPREHAHFDWEQQVLDFGDDNRQQVPLQHGAQDIFSLIYQLALKGAEAPPVQITTGKKVYQYPLAPVGQADFDTGFGKIRALVFRASGNDDTTEFWLAPDFANQPIRIIRSDSRMKLDMRVTDIVIDDNSEWHLPKPTPRKHEK</sequence>
<organism evidence="2 3">
    <name type="scientific">Paludibacterium purpuratum</name>
    <dbReference type="NCBI Taxonomy" id="1144873"/>
    <lineage>
        <taxon>Bacteria</taxon>
        <taxon>Pseudomonadati</taxon>
        <taxon>Pseudomonadota</taxon>
        <taxon>Betaproteobacteria</taxon>
        <taxon>Neisseriales</taxon>
        <taxon>Chromobacteriaceae</taxon>
        <taxon>Paludibacterium</taxon>
    </lineage>
</organism>
<protein>
    <submittedName>
        <fullName evidence="2">Uncharacterized protein DUF3108</fullName>
    </submittedName>
</protein>
<dbReference type="AlphaFoldDB" id="A0A4R7BBJ3"/>
<feature type="region of interest" description="Disordered" evidence="1">
    <location>
        <begin position="78"/>
        <end position="128"/>
    </location>
</feature>
<name>A0A4R7BBJ3_9NEIS</name>
<dbReference type="EMBL" id="SNZP01000003">
    <property type="protein sequence ID" value="TDR81442.1"/>
    <property type="molecule type" value="Genomic_DNA"/>
</dbReference>
<comment type="caution">
    <text evidence="2">The sequence shown here is derived from an EMBL/GenBank/DDBJ whole genome shotgun (WGS) entry which is preliminary data.</text>
</comment>
<gene>
    <name evidence="2" type="ORF">DFP86_10395</name>
</gene>
<accession>A0A4R7BBJ3</accession>
<dbReference type="RefSeq" id="WP_133678817.1">
    <property type="nucleotide sequence ID" value="NZ_SNZP01000003.1"/>
</dbReference>
<dbReference type="InterPro" id="IPR021457">
    <property type="entry name" value="DUF3108"/>
</dbReference>
<dbReference type="Proteomes" id="UP000295611">
    <property type="component" value="Unassembled WGS sequence"/>
</dbReference>
<reference evidence="2 3" key="1">
    <citation type="submission" date="2019-03" db="EMBL/GenBank/DDBJ databases">
        <title>Genomic Encyclopedia of Type Strains, Phase III (KMG-III): the genomes of soil and plant-associated and newly described type strains.</title>
        <authorList>
            <person name="Whitman W."/>
        </authorList>
    </citation>
    <scope>NUCLEOTIDE SEQUENCE [LARGE SCALE GENOMIC DNA]</scope>
    <source>
        <strain evidence="2 3">CECT 8976</strain>
    </source>
</reference>
<dbReference type="Pfam" id="PF11306">
    <property type="entry name" value="DUF3108"/>
    <property type="match status" value="1"/>
</dbReference>
<evidence type="ECO:0000256" key="1">
    <source>
        <dbReference type="SAM" id="MobiDB-lite"/>
    </source>
</evidence>